<dbReference type="STRING" id="489703.SAMN04488038_108191"/>
<accession>A0A1H9HIL3</accession>
<evidence type="ECO:0000313" key="1">
    <source>
        <dbReference type="EMBL" id="SEQ62173.1"/>
    </source>
</evidence>
<proteinExistence type="predicted"/>
<evidence type="ECO:0000313" key="2">
    <source>
        <dbReference type="Proteomes" id="UP000199233"/>
    </source>
</evidence>
<organism evidence="1 2">
    <name type="scientific">Solimonas aquatica</name>
    <dbReference type="NCBI Taxonomy" id="489703"/>
    <lineage>
        <taxon>Bacteria</taxon>
        <taxon>Pseudomonadati</taxon>
        <taxon>Pseudomonadota</taxon>
        <taxon>Gammaproteobacteria</taxon>
        <taxon>Nevskiales</taxon>
        <taxon>Nevskiaceae</taxon>
        <taxon>Solimonas</taxon>
    </lineage>
</organism>
<keyword evidence="2" id="KW-1185">Reference proteome</keyword>
<dbReference type="EMBL" id="FOFS01000008">
    <property type="protein sequence ID" value="SEQ62173.1"/>
    <property type="molecule type" value="Genomic_DNA"/>
</dbReference>
<gene>
    <name evidence="1" type="ORF">SAMN04488038_108191</name>
</gene>
<sequence>MSGYPLLGITSHDYTRLAKLTPSLGEFPRCGRCSQYKPEGSGHKGQCARLRAELQTWLPAFRPLQPCDSRVKGSAICKRFEVQP</sequence>
<dbReference type="AlphaFoldDB" id="A0A1H9HIL3"/>
<name>A0A1H9HIL3_9GAMM</name>
<protein>
    <submittedName>
        <fullName evidence="1">Uncharacterized protein</fullName>
    </submittedName>
</protein>
<dbReference type="Proteomes" id="UP000199233">
    <property type="component" value="Unassembled WGS sequence"/>
</dbReference>
<reference evidence="1 2" key="1">
    <citation type="submission" date="2016-10" db="EMBL/GenBank/DDBJ databases">
        <authorList>
            <person name="de Groot N.N."/>
        </authorList>
    </citation>
    <scope>NUCLEOTIDE SEQUENCE [LARGE SCALE GENOMIC DNA]</scope>
    <source>
        <strain evidence="1 2">DSM 25927</strain>
    </source>
</reference>